<dbReference type="AlphaFoldDB" id="A0A6C0DRR1"/>
<evidence type="ECO:0000256" key="1">
    <source>
        <dbReference type="SAM" id="Phobius"/>
    </source>
</evidence>
<accession>A0A6C0DRR1</accession>
<keyword evidence="1" id="KW-1133">Transmembrane helix</keyword>
<protein>
    <submittedName>
        <fullName evidence="2">Uncharacterized protein</fullName>
    </submittedName>
</protein>
<evidence type="ECO:0000313" key="2">
    <source>
        <dbReference type="EMBL" id="QHT19141.1"/>
    </source>
</evidence>
<reference evidence="2" key="1">
    <citation type="journal article" date="2020" name="Nature">
        <title>Giant virus diversity and host interactions through global metagenomics.</title>
        <authorList>
            <person name="Schulz F."/>
            <person name="Roux S."/>
            <person name="Paez-Espino D."/>
            <person name="Jungbluth S."/>
            <person name="Walsh D.A."/>
            <person name="Denef V.J."/>
            <person name="McMahon K.D."/>
            <person name="Konstantinidis K.T."/>
            <person name="Eloe-Fadrosh E.A."/>
            <person name="Kyrpides N.C."/>
            <person name="Woyke T."/>
        </authorList>
    </citation>
    <scope>NUCLEOTIDE SEQUENCE</scope>
    <source>
        <strain evidence="2">GVMAG-M-3300023174-49</strain>
    </source>
</reference>
<name>A0A6C0DRR1_9ZZZZ</name>
<proteinExistence type="predicted"/>
<dbReference type="EMBL" id="MN739662">
    <property type="protein sequence ID" value="QHT19141.1"/>
    <property type="molecule type" value="Genomic_DNA"/>
</dbReference>
<feature type="transmembrane region" description="Helical" evidence="1">
    <location>
        <begin position="66"/>
        <end position="87"/>
    </location>
</feature>
<keyword evidence="1" id="KW-0812">Transmembrane</keyword>
<organism evidence="2">
    <name type="scientific">viral metagenome</name>
    <dbReference type="NCBI Taxonomy" id="1070528"/>
    <lineage>
        <taxon>unclassified sequences</taxon>
        <taxon>metagenomes</taxon>
        <taxon>organismal metagenomes</taxon>
    </lineage>
</organism>
<sequence>MDKKLQYTKTLPNNYPTTTPTPLTNNNKIEKYFFLFSNVNTIIIVLLVIISLFLLGINVFNWIGDAMVQLAYFFSYLALKVLTFFGYTSGVFLNKTADVVNDGVKLSSDIADGTVHSIGNILIKSSEENVSDDVKGDLDKLLNNKPIKMINPPPKPDSTTNPVQNSISAKKTKWCFVGEYAGKRGCVEINEDDKCLSGSSFPNKEECMK</sequence>
<keyword evidence="1" id="KW-0472">Membrane</keyword>
<feature type="transmembrane region" description="Helical" evidence="1">
    <location>
        <begin position="32"/>
        <end position="60"/>
    </location>
</feature>